<dbReference type="Proteomes" id="UP000285123">
    <property type="component" value="Unassembled WGS sequence"/>
</dbReference>
<reference evidence="3 4" key="1">
    <citation type="submission" date="2013-10" db="EMBL/GenBank/DDBJ databases">
        <title>Salinisphaera halophila YIM 95161 Genome Sequencing.</title>
        <authorList>
            <person name="Lai Q."/>
            <person name="Li C."/>
            <person name="Shao Z."/>
        </authorList>
    </citation>
    <scope>NUCLEOTIDE SEQUENCE [LARGE SCALE GENOMIC DNA]</scope>
    <source>
        <strain evidence="3 4">YIM 95161</strain>
    </source>
</reference>
<dbReference type="PROSITE" id="PS51257">
    <property type="entry name" value="PROKAR_LIPOPROTEIN"/>
    <property type="match status" value="1"/>
</dbReference>
<dbReference type="OrthoDB" id="9982707at2"/>
<name>A0A423PYM5_9GAMM</name>
<proteinExistence type="predicted"/>
<evidence type="ECO:0000313" key="3">
    <source>
        <dbReference type="EMBL" id="ROO30715.1"/>
    </source>
</evidence>
<comment type="caution">
    <text evidence="3">The sequence shown here is derived from an EMBL/GenBank/DDBJ whole genome shotgun (WGS) entry which is preliminary data.</text>
</comment>
<sequence>MRKAVTILAVATAGLALTACGDSEPHRPHSHGGPAAAPPASPAIHFQVNDANGNAMDLTIECGADTSLKECAEVNQKIIDKVSSAQGKAGK</sequence>
<dbReference type="AlphaFoldDB" id="A0A423PYM5"/>
<gene>
    <name evidence="3" type="ORF">SAHL_07850</name>
</gene>
<organism evidence="3 4">
    <name type="scientific">Salinisphaera orenii YIM 95161</name>
    <dbReference type="NCBI Taxonomy" id="1051139"/>
    <lineage>
        <taxon>Bacteria</taxon>
        <taxon>Pseudomonadati</taxon>
        <taxon>Pseudomonadota</taxon>
        <taxon>Gammaproteobacteria</taxon>
        <taxon>Salinisphaerales</taxon>
        <taxon>Salinisphaeraceae</taxon>
        <taxon>Salinisphaera</taxon>
    </lineage>
</organism>
<evidence type="ECO:0000256" key="2">
    <source>
        <dbReference type="SAM" id="SignalP"/>
    </source>
</evidence>
<feature type="region of interest" description="Disordered" evidence="1">
    <location>
        <begin position="21"/>
        <end position="42"/>
    </location>
</feature>
<dbReference type="EMBL" id="AYKF01000075">
    <property type="protein sequence ID" value="ROO30715.1"/>
    <property type="molecule type" value="Genomic_DNA"/>
</dbReference>
<feature type="chain" id="PRO_5019492134" evidence="2">
    <location>
        <begin position="19"/>
        <end position="91"/>
    </location>
</feature>
<protein>
    <submittedName>
        <fullName evidence="3">Uncharacterized protein</fullName>
    </submittedName>
</protein>
<evidence type="ECO:0000256" key="1">
    <source>
        <dbReference type="SAM" id="MobiDB-lite"/>
    </source>
</evidence>
<evidence type="ECO:0000313" key="4">
    <source>
        <dbReference type="Proteomes" id="UP000285123"/>
    </source>
</evidence>
<accession>A0A423PYM5</accession>
<dbReference type="RefSeq" id="WP_123590855.1">
    <property type="nucleotide sequence ID" value="NZ_AYKF01000075.1"/>
</dbReference>
<keyword evidence="2" id="KW-0732">Signal</keyword>
<feature type="signal peptide" evidence="2">
    <location>
        <begin position="1"/>
        <end position="18"/>
    </location>
</feature>